<dbReference type="AlphaFoldDB" id="A0A2G6PF86"/>
<keyword evidence="2" id="KW-0548">Nucleotidyltransferase</keyword>
<keyword evidence="1" id="KW-0808">Transferase</keyword>
<proteinExistence type="predicted"/>
<dbReference type="Gene3D" id="3.90.550.10">
    <property type="entry name" value="Spore Coat Polysaccharide Biosynthesis Protein SpsA, Chain A"/>
    <property type="match status" value="1"/>
</dbReference>
<sequence>MHAVILADRLGQELAPLNERCCVALLPVACKPVLVHTLEAVAAAKIHQVTVVISSCAEIVCKTLGNGHGWGLQLDIISTDGEADPDIVIRNQLQPGKELLLLRGDVLHAATVATFLQRAQAIKGPLIYGKTTEGTVALCLHRGHGRGGLAPLRWAIDPEPTPLIWPSVDLTEATVHRLESLRAYYRANLAAATGRIIGLTLPGQQRTPNLTVGTHSKISPRTLRTGSTLIGQYCRVHTTAKLRGEVVICNNTIIDQRVTVHDSVILPHSWLGESVTVRNAIVWGNQVIRFENNASSPMIEPLLPTYLDETPAHGIMDEALNRLLGILLLALSLPLWPVAMAAALTENPEMPLHPVRLCGNWRETDHTGQSRRRTFIVWEWVTSIPILRSLPRLLAVISGDLRLIGIEPLSPEQAENRSEGWEKTSDRAPAGLIGSSQLLLSAHAPREQRLLSNAFQARQCGLKHDIRYLLQGVIMLFSRRTWWSGQ</sequence>
<feature type="domain" description="Nucleotidyl transferase" evidence="3">
    <location>
        <begin position="3"/>
        <end position="123"/>
    </location>
</feature>
<gene>
    <name evidence="4" type="ORF">CSA09_02830</name>
</gene>
<dbReference type="EMBL" id="PDTV01000006">
    <property type="protein sequence ID" value="PIE83233.1"/>
    <property type="molecule type" value="Genomic_DNA"/>
</dbReference>
<evidence type="ECO:0000313" key="5">
    <source>
        <dbReference type="Proteomes" id="UP000229278"/>
    </source>
</evidence>
<dbReference type="Gene3D" id="2.160.10.10">
    <property type="entry name" value="Hexapeptide repeat proteins"/>
    <property type="match status" value="1"/>
</dbReference>
<evidence type="ECO:0000259" key="3">
    <source>
        <dbReference type="Pfam" id="PF00483"/>
    </source>
</evidence>
<protein>
    <recommendedName>
        <fullName evidence="3">Nucleotidyl transferase domain-containing protein</fullName>
    </recommendedName>
</protein>
<comment type="caution">
    <text evidence="4">The sequence shown here is derived from an EMBL/GenBank/DDBJ whole genome shotgun (WGS) entry which is preliminary data.</text>
</comment>
<evidence type="ECO:0000256" key="2">
    <source>
        <dbReference type="ARBA" id="ARBA00022695"/>
    </source>
</evidence>
<evidence type="ECO:0000313" key="4">
    <source>
        <dbReference type="EMBL" id="PIE83233.1"/>
    </source>
</evidence>
<name>A0A2G6PF86_9GAMM</name>
<evidence type="ECO:0000256" key="1">
    <source>
        <dbReference type="ARBA" id="ARBA00022679"/>
    </source>
</evidence>
<dbReference type="SUPFAM" id="SSF53448">
    <property type="entry name" value="Nucleotide-diphospho-sugar transferases"/>
    <property type="match status" value="1"/>
</dbReference>
<dbReference type="Proteomes" id="UP000229278">
    <property type="component" value="Unassembled WGS sequence"/>
</dbReference>
<dbReference type="InterPro" id="IPR050065">
    <property type="entry name" value="GlmU-like"/>
</dbReference>
<dbReference type="PANTHER" id="PTHR43584">
    <property type="entry name" value="NUCLEOTIDYL TRANSFERASE"/>
    <property type="match status" value="1"/>
</dbReference>
<dbReference type="PANTHER" id="PTHR43584:SF8">
    <property type="entry name" value="N-ACETYLMURAMATE ALPHA-1-PHOSPHATE URIDYLYLTRANSFERASE"/>
    <property type="match status" value="1"/>
</dbReference>
<organism evidence="4 5">
    <name type="scientific">Candidatus Contendibacter odensensis</name>
    <dbReference type="NCBI Taxonomy" id="1400860"/>
    <lineage>
        <taxon>Bacteria</taxon>
        <taxon>Pseudomonadati</taxon>
        <taxon>Pseudomonadota</taxon>
        <taxon>Gammaproteobacteria</taxon>
        <taxon>Candidatus Competibacteraceae</taxon>
        <taxon>Candidatus Contendibacter</taxon>
    </lineage>
</organism>
<accession>A0A2G6PF86</accession>
<dbReference type="InterPro" id="IPR005835">
    <property type="entry name" value="NTP_transferase_dom"/>
</dbReference>
<dbReference type="GO" id="GO:0016779">
    <property type="term" value="F:nucleotidyltransferase activity"/>
    <property type="evidence" value="ECO:0007669"/>
    <property type="project" value="UniProtKB-KW"/>
</dbReference>
<dbReference type="Pfam" id="PF00483">
    <property type="entry name" value="NTP_transferase"/>
    <property type="match status" value="1"/>
</dbReference>
<dbReference type="InterPro" id="IPR029044">
    <property type="entry name" value="Nucleotide-diphossugar_trans"/>
</dbReference>
<reference evidence="4 5" key="1">
    <citation type="submission" date="2017-10" db="EMBL/GenBank/DDBJ databases">
        <title>Novel microbial diversity and functional potential in the marine mammal oral microbiome.</title>
        <authorList>
            <person name="Dudek N.K."/>
            <person name="Sun C.L."/>
            <person name="Burstein D."/>
            <person name="Kantor R.S."/>
            <person name="Aliaga Goltsman D.S."/>
            <person name="Bik E.M."/>
            <person name="Thomas B.C."/>
            <person name="Banfield J.F."/>
            <person name="Relman D.A."/>
        </authorList>
    </citation>
    <scope>NUCLEOTIDE SEQUENCE [LARGE SCALE GENOMIC DNA]</scope>
    <source>
        <strain evidence="4">DOLJORAL78_50_517</strain>
    </source>
</reference>